<sequence>MGECTAEDKRLCYVPMPSLGHELGILFGFIALMLVCMLAYGFAWQIGNKRSLRKEEERIAALRASGHLKDEKSSAESGVAGPRP</sequence>
<protein>
    <submittedName>
        <fullName evidence="3">Uncharacterized protein</fullName>
    </submittedName>
</protein>
<evidence type="ECO:0000313" key="3">
    <source>
        <dbReference type="EMBL" id="KKY13915.1"/>
    </source>
</evidence>
<organism evidence="3 4">
    <name type="scientific">Diplodia seriata</name>
    <dbReference type="NCBI Taxonomy" id="420778"/>
    <lineage>
        <taxon>Eukaryota</taxon>
        <taxon>Fungi</taxon>
        <taxon>Dikarya</taxon>
        <taxon>Ascomycota</taxon>
        <taxon>Pezizomycotina</taxon>
        <taxon>Dothideomycetes</taxon>
        <taxon>Dothideomycetes incertae sedis</taxon>
        <taxon>Botryosphaeriales</taxon>
        <taxon>Botryosphaeriaceae</taxon>
        <taxon>Diplodia</taxon>
    </lineage>
</organism>
<feature type="transmembrane region" description="Helical" evidence="2">
    <location>
        <begin position="23"/>
        <end position="44"/>
    </location>
</feature>
<evidence type="ECO:0000256" key="2">
    <source>
        <dbReference type="SAM" id="Phobius"/>
    </source>
</evidence>
<evidence type="ECO:0000256" key="1">
    <source>
        <dbReference type="SAM" id="MobiDB-lite"/>
    </source>
</evidence>
<gene>
    <name evidence="3" type="ORF">UCDDS831_g08595</name>
</gene>
<feature type="region of interest" description="Disordered" evidence="1">
    <location>
        <begin position="64"/>
        <end position="84"/>
    </location>
</feature>
<proteinExistence type="predicted"/>
<accession>A0A0G2G9V4</accession>
<reference evidence="3 4" key="2">
    <citation type="submission" date="2015-05" db="EMBL/GenBank/DDBJ databases">
        <title>Distinctive expansion of gene families associated with plant cell wall degradation and secondary metabolism in the genomes of grapevine trunk pathogens.</title>
        <authorList>
            <person name="Lawrence D.P."/>
            <person name="Travadon R."/>
            <person name="Rolshausen P.E."/>
            <person name="Baumgartner K."/>
        </authorList>
    </citation>
    <scope>NUCLEOTIDE SEQUENCE [LARGE SCALE GENOMIC DNA]</scope>
    <source>
        <strain evidence="3">DS831</strain>
    </source>
</reference>
<dbReference type="Proteomes" id="UP000034182">
    <property type="component" value="Unassembled WGS sequence"/>
</dbReference>
<evidence type="ECO:0000313" key="4">
    <source>
        <dbReference type="Proteomes" id="UP000034182"/>
    </source>
</evidence>
<name>A0A0G2G9V4_9PEZI</name>
<dbReference type="EMBL" id="LAQI01000253">
    <property type="protein sequence ID" value="KKY13915.1"/>
    <property type="molecule type" value="Genomic_DNA"/>
</dbReference>
<keyword evidence="2" id="KW-0812">Transmembrane</keyword>
<keyword evidence="2" id="KW-0472">Membrane</keyword>
<comment type="caution">
    <text evidence="3">The sequence shown here is derived from an EMBL/GenBank/DDBJ whole genome shotgun (WGS) entry which is preliminary data.</text>
</comment>
<reference evidence="3 4" key="1">
    <citation type="submission" date="2015-03" db="EMBL/GenBank/DDBJ databases">
        <authorList>
            <person name="Morales-Cruz A."/>
            <person name="Amrine K.C."/>
            <person name="Cantu D."/>
        </authorList>
    </citation>
    <scope>NUCLEOTIDE SEQUENCE [LARGE SCALE GENOMIC DNA]</scope>
    <source>
        <strain evidence="3">DS831</strain>
    </source>
</reference>
<keyword evidence="2" id="KW-1133">Transmembrane helix</keyword>
<dbReference type="AlphaFoldDB" id="A0A0G2G9V4"/>